<feature type="transmembrane region" description="Helical" evidence="2">
    <location>
        <begin position="57"/>
        <end position="76"/>
    </location>
</feature>
<keyword evidence="2" id="KW-0472">Membrane</keyword>
<organism evidence="3 4">
    <name type="scientific">Streptomyces showdoensis</name>
    <dbReference type="NCBI Taxonomy" id="68268"/>
    <lineage>
        <taxon>Bacteria</taxon>
        <taxon>Bacillati</taxon>
        <taxon>Actinomycetota</taxon>
        <taxon>Actinomycetes</taxon>
        <taxon>Kitasatosporales</taxon>
        <taxon>Streptomycetaceae</taxon>
        <taxon>Streptomyces</taxon>
    </lineage>
</organism>
<accession>A0A2P2GFZ8</accession>
<keyword evidence="4" id="KW-1185">Reference proteome</keyword>
<dbReference type="AlphaFoldDB" id="A0A2P2GFZ8"/>
<dbReference type="OrthoDB" id="5187794at2"/>
<feature type="transmembrane region" description="Helical" evidence="2">
    <location>
        <begin position="113"/>
        <end position="133"/>
    </location>
</feature>
<gene>
    <name evidence="3" type="ORF">VO63_29055</name>
</gene>
<dbReference type="Proteomes" id="UP000265325">
    <property type="component" value="Unassembled WGS sequence"/>
</dbReference>
<dbReference type="PROSITE" id="PS51257">
    <property type="entry name" value="PROKAR_LIPOPROTEIN"/>
    <property type="match status" value="1"/>
</dbReference>
<name>A0A2P2GFZ8_STREW</name>
<dbReference type="EMBL" id="LAQS01000059">
    <property type="protein sequence ID" value="KKZ70433.1"/>
    <property type="molecule type" value="Genomic_DNA"/>
</dbReference>
<evidence type="ECO:0000256" key="2">
    <source>
        <dbReference type="SAM" id="Phobius"/>
    </source>
</evidence>
<dbReference type="Pfam" id="PF14325">
    <property type="entry name" value="DUF4383"/>
    <property type="match status" value="1"/>
</dbReference>
<evidence type="ECO:0000313" key="4">
    <source>
        <dbReference type="Proteomes" id="UP000265325"/>
    </source>
</evidence>
<evidence type="ECO:0000313" key="3">
    <source>
        <dbReference type="EMBL" id="KKZ70433.1"/>
    </source>
</evidence>
<sequence length="197" mass="20793">MRLKDELPVDHHLATVYRWGAALCGCVLLVFGCLGFADALSPFDTSGAQIAGMTTNTALSWISVLTGLLLLAGAVAGGNTASTINLAVGGAFLLSGFYHLFVLDRPANFLDFGMTNVMFSFLMGLLILTFGMYGRVSSKLSHDNPYWRRRHPREAAAESLARRRRLAAASLPPGAARTTAPALPGSAGAAVSEGPPR</sequence>
<reference evidence="3 4" key="1">
    <citation type="submission" date="2015-05" db="EMBL/GenBank/DDBJ databases">
        <title>Draft Genome assembly of Streptomyces showdoensis.</title>
        <authorList>
            <person name="Thapa K.K."/>
            <person name="Metsa-Ketela M."/>
        </authorList>
    </citation>
    <scope>NUCLEOTIDE SEQUENCE [LARGE SCALE GENOMIC DNA]</scope>
    <source>
        <strain evidence="3 4">ATCC 15227</strain>
    </source>
</reference>
<evidence type="ECO:0008006" key="5">
    <source>
        <dbReference type="Google" id="ProtNLM"/>
    </source>
</evidence>
<evidence type="ECO:0000256" key="1">
    <source>
        <dbReference type="SAM" id="MobiDB-lite"/>
    </source>
</evidence>
<keyword evidence="2" id="KW-0812">Transmembrane</keyword>
<protein>
    <recommendedName>
        <fullName evidence="5">DUF4383 domain-containing protein</fullName>
    </recommendedName>
</protein>
<proteinExistence type="predicted"/>
<keyword evidence="2" id="KW-1133">Transmembrane helix</keyword>
<feature type="region of interest" description="Disordered" evidence="1">
    <location>
        <begin position="170"/>
        <end position="197"/>
    </location>
</feature>
<dbReference type="RefSeq" id="WP_046911020.1">
    <property type="nucleotide sequence ID" value="NZ_BAAAXG010000024.1"/>
</dbReference>
<feature type="transmembrane region" description="Helical" evidence="2">
    <location>
        <begin position="16"/>
        <end position="37"/>
    </location>
</feature>
<feature type="transmembrane region" description="Helical" evidence="2">
    <location>
        <begin position="83"/>
        <end position="101"/>
    </location>
</feature>
<comment type="caution">
    <text evidence="3">The sequence shown here is derived from an EMBL/GenBank/DDBJ whole genome shotgun (WGS) entry which is preliminary data.</text>
</comment>